<evidence type="ECO:0000256" key="1">
    <source>
        <dbReference type="ARBA" id="ARBA00022729"/>
    </source>
</evidence>
<dbReference type="InterPro" id="IPR039426">
    <property type="entry name" value="TonB-dep_rcpt-like"/>
</dbReference>
<keyword evidence="4" id="KW-1185">Reference proteome</keyword>
<feature type="domain" description="TonB-dependent receptor plug" evidence="2">
    <location>
        <begin position="96"/>
        <end position="173"/>
    </location>
</feature>
<dbReference type="InterPro" id="IPR008969">
    <property type="entry name" value="CarboxyPept-like_regulatory"/>
</dbReference>
<dbReference type="PANTHER" id="PTHR30069">
    <property type="entry name" value="TONB-DEPENDENT OUTER MEMBRANE RECEPTOR"/>
    <property type="match status" value="1"/>
</dbReference>
<accession>A0ABT7XB73</accession>
<dbReference type="InterPro" id="IPR037066">
    <property type="entry name" value="Plug_dom_sf"/>
</dbReference>
<dbReference type="SUPFAM" id="SSF56935">
    <property type="entry name" value="Porins"/>
    <property type="match status" value="1"/>
</dbReference>
<dbReference type="RefSeq" id="WP_301935324.1">
    <property type="nucleotide sequence ID" value="NZ_JAUEII010000113.1"/>
</dbReference>
<reference evidence="3" key="1">
    <citation type="submission" date="2023-06" db="EMBL/GenBank/DDBJ databases">
        <authorList>
            <person name="Zeman M."/>
            <person name="Kubasova T."/>
            <person name="Jahodarova E."/>
            <person name="Nykrynova M."/>
            <person name="Rychlik I."/>
        </authorList>
    </citation>
    <scope>NUCLEOTIDE SEQUENCE</scope>
    <source>
        <strain evidence="3">84_SSukc20</strain>
    </source>
</reference>
<dbReference type="EMBL" id="JAUEII010000113">
    <property type="protein sequence ID" value="MDN0051326.1"/>
    <property type="molecule type" value="Genomic_DNA"/>
</dbReference>
<dbReference type="Gene3D" id="2.170.130.10">
    <property type="entry name" value="TonB-dependent receptor, plug domain"/>
    <property type="match status" value="1"/>
</dbReference>
<dbReference type="Pfam" id="PF07715">
    <property type="entry name" value="Plug"/>
    <property type="match status" value="1"/>
</dbReference>
<evidence type="ECO:0000313" key="4">
    <source>
        <dbReference type="Proteomes" id="UP001167871"/>
    </source>
</evidence>
<comment type="caution">
    <text evidence="3">The sequence shown here is derived from an EMBL/GenBank/DDBJ whole genome shotgun (WGS) entry which is preliminary data.</text>
</comment>
<dbReference type="PANTHER" id="PTHR30069:SF29">
    <property type="entry name" value="HEMOGLOBIN AND HEMOGLOBIN-HAPTOGLOBIN-BINDING PROTEIN 1-RELATED"/>
    <property type="match status" value="1"/>
</dbReference>
<sequence length="241" mass="26597">MDEKDQSLSYANVVLLSLPDSAFVTGTVSDESGSFTLKANQNDLLLRVSSIGYTTIYNKVEKPDLGTIRLMPDAQLLGEVVVKGDLPKVQLKGDAQVTNVTGTILEKAGTGNDLLSKLPGVSAEEGTVNVFGSGTAEIYINGRKMRNASELDQLSSDNVKRVEVVRNPGARYDATVKAVVRIYTRKSQGEGFGFDNRFSTYYKYGWMVLDQFNFNYRKDKFDLGECCMDRIRAEGTTRRGD</sequence>
<reference evidence="3" key="2">
    <citation type="submission" date="2024-05" db="EMBL/GenBank/DDBJ databases">
        <title>Identification and characterization of horizontal gene transfer across gut microbiota members of farm animals based on homology search.</title>
        <authorList>
            <person name="Schwarzerova J."/>
            <person name="Nykrynova M."/>
            <person name="Jureckova K."/>
            <person name="Cejkova D."/>
            <person name="Rychlik I."/>
        </authorList>
    </citation>
    <scope>NUCLEOTIDE SEQUENCE</scope>
    <source>
        <strain evidence="3">84_SSukc20</strain>
    </source>
</reference>
<dbReference type="Proteomes" id="UP001167871">
    <property type="component" value="Unassembled WGS sequence"/>
</dbReference>
<protein>
    <submittedName>
        <fullName evidence="3">Carboxypeptidase-like regulatory domain-containing protein</fullName>
    </submittedName>
</protein>
<name>A0ABT7XB73_9BACE</name>
<proteinExistence type="predicted"/>
<dbReference type="InterPro" id="IPR012910">
    <property type="entry name" value="Plug_dom"/>
</dbReference>
<dbReference type="Pfam" id="PF13715">
    <property type="entry name" value="CarbopepD_reg_2"/>
    <property type="match status" value="1"/>
</dbReference>
<gene>
    <name evidence="3" type="ORF">QVO10_18495</name>
</gene>
<evidence type="ECO:0000259" key="2">
    <source>
        <dbReference type="Pfam" id="PF07715"/>
    </source>
</evidence>
<keyword evidence="1" id="KW-0732">Signal</keyword>
<evidence type="ECO:0000313" key="3">
    <source>
        <dbReference type="EMBL" id="MDN0051326.1"/>
    </source>
</evidence>
<dbReference type="SUPFAM" id="SSF49464">
    <property type="entry name" value="Carboxypeptidase regulatory domain-like"/>
    <property type="match status" value="1"/>
</dbReference>
<organism evidence="3 4">
    <name type="scientific">Bacteroides gallinaceum</name>
    <dbReference type="NCBI Taxonomy" id="1462571"/>
    <lineage>
        <taxon>Bacteria</taxon>
        <taxon>Pseudomonadati</taxon>
        <taxon>Bacteroidota</taxon>
        <taxon>Bacteroidia</taxon>
        <taxon>Bacteroidales</taxon>
        <taxon>Bacteroidaceae</taxon>
        <taxon>Bacteroides</taxon>
    </lineage>
</organism>